<proteinExistence type="predicted"/>
<protein>
    <submittedName>
        <fullName evidence="1">Uncharacterized protein</fullName>
    </submittedName>
</protein>
<accession>A0A1B1UJK3</accession>
<gene>
    <name evidence="1" type="ORF">LMTR13_25210</name>
</gene>
<dbReference type="Proteomes" id="UP000092839">
    <property type="component" value="Chromosome"/>
</dbReference>
<name>A0A1B1UJK3_9BRAD</name>
<dbReference type="AlphaFoldDB" id="A0A1B1UJK3"/>
<reference evidence="1 2" key="1">
    <citation type="submission" date="2016-07" db="EMBL/GenBank/DDBJ databases">
        <title>Complete genome sequence of Bradyrhizobium icense LMTR 13T, a potential inoculant strain isolated from lima bean (Phaseolus lunatus) in Peru.</title>
        <authorList>
            <person name="Ormeno-Orrillo E."/>
            <person name="Duran D."/>
            <person name="Rogel M.A."/>
            <person name="Rey L."/>
            <person name="Imperial J."/>
            <person name="Ruiz-Argueso T."/>
            <person name="Martinez-Romero E."/>
        </authorList>
    </citation>
    <scope>NUCLEOTIDE SEQUENCE [LARGE SCALE GENOMIC DNA]</scope>
    <source>
        <strain evidence="1 2">LMTR 13</strain>
    </source>
</reference>
<keyword evidence="2" id="KW-1185">Reference proteome</keyword>
<organism evidence="1 2">
    <name type="scientific">Bradyrhizobium icense</name>
    <dbReference type="NCBI Taxonomy" id="1274631"/>
    <lineage>
        <taxon>Bacteria</taxon>
        <taxon>Pseudomonadati</taxon>
        <taxon>Pseudomonadota</taxon>
        <taxon>Alphaproteobacteria</taxon>
        <taxon>Hyphomicrobiales</taxon>
        <taxon>Nitrobacteraceae</taxon>
        <taxon>Bradyrhizobium</taxon>
    </lineage>
</organism>
<sequence length="86" mass="9828">MERLQNELIDRLQWDESHGRPLNGLGDSFSVAEATSRLLPWPAQSEIRDEGPARRIELRERIGFKRAAVAVACQLAFMMHAVLKDR</sequence>
<evidence type="ECO:0000313" key="1">
    <source>
        <dbReference type="EMBL" id="ANW02968.1"/>
    </source>
</evidence>
<dbReference type="EMBL" id="CP016428">
    <property type="protein sequence ID" value="ANW02968.1"/>
    <property type="molecule type" value="Genomic_DNA"/>
</dbReference>
<dbReference type="KEGG" id="bic:LMTR13_25210"/>
<evidence type="ECO:0000313" key="2">
    <source>
        <dbReference type="Proteomes" id="UP000092839"/>
    </source>
</evidence>